<dbReference type="AlphaFoldDB" id="A0A5D0RB50"/>
<dbReference type="Proteomes" id="UP000323720">
    <property type="component" value="Unassembled WGS sequence"/>
</dbReference>
<feature type="region of interest" description="Disordered" evidence="1">
    <location>
        <begin position="1"/>
        <end position="20"/>
    </location>
</feature>
<evidence type="ECO:0000256" key="1">
    <source>
        <dbReference type="SAM" id="MobiDB-lite"/>
    </source>
</evidence>
<evidence type="ECO:0000313" key="3">
    <source>
        <dbReference type="Proteomes" id="UP000323720"/>
    </source>
</evidence>
<dbReference type="RefSeq" id="WP_148402047.1">
    <property type="nucleotide sequence ID" value="NZ_VSKK01000001.1"/>
</dbReference>
<proteinExistence type="predicted"/>
<sequence length="111" mass="12975">MITTPIKPRKANNSTHLNGFPNLNRVPEALHNLLFFVRKQNPSITMHYGKETNMHTLVFNYTKTFTIPGIKLLEKLLTHSIDPSNSIVDHYKLHKFHHEDFKQTTIILKTR</sequence>
<keyword evidence="3" id="KW-1185">Reference proteome</keyword>
<protein>
    <submittedName>
        <fullName evidence="2">Uncharacterized protein</fullName>
    </submittedName>
</protein>
<reference evidence="2 3" key="1">
    <citation type="submission" date="2019-08" db="EMBL/GenBank/DDBJ databases">
        <title>Genomes of Antarctic Bizionia species.</title>
        <authorList>
            <person name="Bowman J.P."/>
        </authorList>
    </citation>
    <scope>NUCLEOTIDE SEQUENCE [LARGE SCALE GENOMIC DNA]</scope>
    <source>
        <strain evidence="2 3">ADA-4</strain>
    </source>
</reference>
<comment type="caution">
    <text evidence="2">The sequence shown here is derived from an EMBL/GenBank/DDBJ whole genome shotgun (WGS) entry which is preliminary data.</text>
</comment>
<organism evidence="2 3">
    <name type="scientific">Bizionia myxarmorum</name>
    <dbReference type="NCBI Taxonomy" id="291186"/>
    <lineage>
        <taxon>Bacteria</taxon>
        <taxon>Pseudomonadati</taxon>
        <taxon>Bacteroidota</taxon>
        <taxon>Flavobacteriia</taxon>
        <taxon>Flavobacteriales</taxon>
        <taxon>Flavobacteriaceae</taxon>
        <taxon>Bizionia</taxon>
    </lineage>
</organism>
<dbReference type="EMBL" id="VSKK01000001">
    <property type="protein sequence ID" value="TYB78309.1"/>
    <property type="molecule type" value="Genomic_DNA"/>
</dbReference>
<evidence type="ECO:0000313" key="2">
    <source>
        <dbReference type="EMBL" id="TYB78309.1"/>
    </source>
</evidence>
<gene>
    <name evidence="2" type="ORF">ES674_00585</name>
</gene>
<name>A0A5D0RB50_9FLAO</name>
<accession>A0A5D0RB50</accession>